<evidence type="ECO:0000256" key="2">
    <source>
        <dbReference type="ARBA" id="ARBA00022741"/>
    </source>
</evidence>
<sequence>MKEQKTTKWSNFNPLCLARHVLRNLWMTVLAGLICVMAVYLLQTLVSKPSYDSQVTFAVTSRSASATASGSIAVTDSVASQFGELLQSNPVRTAAAAEMGLNAFPGTCSVDVPENTNILILTVTAPTPELAFRGALAVMDCYEAYADFILASAVLNPINGPTLPSQPSAQASRDRLLRLAGPIGALAMIAVLLLLAVSQETVQTVPGARDQLDTKLLATLRHERKRGALLRNKKSALLISDPTCSFYYTETVHQLRAQVERAHEKDGRQVFLITSCAENEGKSTVAANLALSLAQKHQRVLLLDADLRKPAQSLIFSASPAPGTDLGYLITHRPDREALEKAIVRDEATGLSHLYAAPLRRSQSEALSPDSFRPLLDALRESYSYILIDTPPFSFFADAEVLADAADAAILVVRQDLVPAAVINDTIDDLNAAHAALLGCVLNNYQSFHFGSRLGGYGYGYGYGSYGGKYGYYGYGSKQGKEAAHGRTDDARN</sequence>
<evidence type="ECO:0000256" key="1">
    <source>
        <dbReference type="ARBA" id="ARBA00022679"/>
    </source>
</evidence>
<dbReference type="InterPro" id="IPR050445">
    <property type="entry name" value="Bact_polysacc_biosynth/exp"/>
</dbReference>
<keyword evidence="3" id="KW-0418">Kinase</keyword>
<dbReference type="Pfam" id="PF13614">
    <property type="entry name" value="AAA_31"/>
    <property type="match status" value="1"/>
</dbReference>
<evidence type="ECO:0000256" key="5">
    <source>
        <dbReference type="ARBA" id="ARBA00023137"/>
    </source>
</evidence>
<dbReference type="PANTHER" id="PTHR32309">
    <property type="entry name" value="TYROSINE-PROTEIN KINASE"/>
    <property type="match status" value="1"/>
</dbReference>
<dbReference type="Gene3D" id="3.40.50.300">
    <property type="entry name" value="P-loop containing nucleotide triphosphate hydrolases"/>
    <property type="match status" value="1"/>
</dbReference>
<evidence type="ECO:0000256" key="3">
    <source>
        <dbReference type="ARBA" id="ARBA00022777"/>
    </source>
</evidence>
<dbReference type="InterPro" id="IPR025669">
    <property type="entry name" value="AAA_dom"/>
</dbReference>
<dbReference type="InterPro" id="IPR005702">
    <property type="entry name" value="Wzc-like_C"/>
</dbReference>
<dbReference type="NCBIfam" id="TIGR01007">
    <property type="entry name" value="eps_fam"/>
    <property type="match status" value="1"/>
</dbReference>
<name>A0ABV1GAK5_9FIRM</name>
<keyword evidence="6" id="KW-1133">Transmembrane helix</keyword>
<evidence type="ECO:0000256" key="6">
    <source>
        <dbReference type="SAM" id="Phobius"/>
    </source>
</evidence>
<dbReference type="EC" id="2.7.10.2" evidence="8"/>
<evidence type="ECO:0000313" key="8">
    <source>
        <dbReference type="EMBL" id="MEQ2512387.1"/>
    </source>
</evidence>
<organism evidence="8 9">
    <name type="scientific">Faecousia intestinalis</name>
    <dbReference type="NCBI Taxonomy" id="3133167"/>
    <lineage>
        <taxon>Bacteria</taxon>
        <taxon>Bacillati</taxon>
        <taxon>Bacillota</taxon>
        <taxon>Clostridia</taxon>
        <taxon>Eubacteriales</taxon>
        <taxon>Oscillospiraceae</taxon>
        <taxon>Faecousia</taxon>
    </lineage>
</organism>
<feature type="domain" description="AAA" evidence="7">
    <location>
        <begin position="281"/>
        <end position="413"/>
    </location>
</feature>
<gene>
    <name evidence="8" type="ORF">WMO66_14245</name>
</gene>
<keyword evidence="5" id="KW-0829">Tyrosine-protein kinase</keyword>
<evidence type="ECO:0000256" key="4">
    <source>
        <dbReference type="ARBA" id="ARBA00022840"/>
    </source>
</evidence>
<keyword evidence="4" id="KW-0067">ATP-binding</keyword>
<dbReference type="GO" id="GO:0004715">
    <property type="term" value="F:non-membrane spanning protein tyrosine kinase activity"/>
    <property type="evidence" value="ECO:0007669"/>
    <property type="project" value="UniProtKB-EC"/>
</dbReference>
<keyword evidence="1 8" id="KW-0808">Transferase</keyword>
<keyword evidence="9" id="KW-1185">Reference proteome</keyword>
<dbReference type="PANTHER" id="PTHR32309:SF31">
    <property type="entry name" value="CAPSULAR EXOPOLYSACCHARIDE FAMILY"/>
    <property type="match status" value="1"/>
</dbReference>
<evidence type="ECO:0000313" key="9">
    <source>
        <dbReference type="Proteomes" id="UP001491552"/>
    </source>
</evidence>
<dbReference type="CDD" id="cd05387">
    <property type="entry name" value="BY-kinase"/>
    <property type="match status" value="1"/>
</dbReference>
<dbReference type="Proteomes" id="UP001491552">
    <property type="component" value="Unassembled WGS sequence"/>
</dbReference>
<comment type="caution">
    <text evidence="8">The sequence shown here is derived from an EMBL/GenBank/DDBJ whole genome shotgun (WGS) entry which is preliminary data.</text>
</comment>
<keyword evidence="6" id="KW-0472">Membrane</keyword>
<dbReference type="InterPro" id="IPR027417">
    <property type="entry name" value="P-loop_NTPase"/>
</dbReference>
<feature type="transmembrane region" description="Helical" evidence="6">
    <location>
        <begin position="25"/>
        <end position="42"/>
    </location>
</feature>
<evidence type="ECO:0000259" key="7">
    <source>
        <dbReference type="Pfam" id="PF13614"/>
    </source>
</evidence>
<protein>
    <submittedName>
        <fullName evidence="8">Polysaccharide biosynthesis tyrosine autokinase</fullName>
        <ecNumber evidence="8">2.7.10.2</ecNumber>
    </submittedName>
</protein>
<keyword evidence="6" id="KW-0812">Transmembrane</keyword>
<dbReference type="EMBL" id="JBBMFF010000276">
    <property type="protein sequence ID" value="MEQ2512387.1"/>
    <property type="molecule type" value="Genomic_DNA"/>
</dbReference>
<keyword evidence="2" id="KW-0547">Nucleotide-binding</keyword>
<accession>A0ABV1GAK5</accession>
<dbReference type="SUPFAM" id="SSF52540">
    <property type="entry name" value="P-loop containing nucleoside triphosphate hydrolases"/>
    <property type="match status" value="1"/>
</dbReference>
<proteinExistence type="predicted"/>
<dbReference type="RefSeq" id="WP_349137015.1">
    <property type="nucleotide sequence ID" value="NZ_JBBMFF010000276.1"/>
</dbReference>
<reference evidence="8 9" key="1">
    <citation type="submission" date="2024-03" db="EMBL/GenBank/DDBJ databases">
        <title>Human intestinal bacterial collection.</title>
        <authorList>
            <person name="Pauvert C."/>
            <person name="Hitch T.C.A."/>
            <person name="Clavel T."/>
        </authorList>
    </citation>
    <scope>NUCLEOTIDE SEQUENCE [LARGE SCALE GENOMIC DNA]</scope>
    <source>
        <strain evidence="8 9">CLA-AA-H192</strain>
    </source>
</reference>